<protein>
    <recommendedName>
        <fullName evidence="5">Aminodeoxyfutalosine deaminase/Imidazolonepropionase-like composite domain-containing protein</fullName>
    </recommendedName>
</protein>
<dbReference type="RefSeq" id="WP_093661617.1">
    <property type="nucleotide sequence ID" value="NZ_FNHI01000030.1"/>
</dbReference>
<dbReference type="GO" id="GO:0016810">
    <property type="term" value="F:hydrolase activity, acting on carbon-nitrogen (but not peptide) bonds"/>
    <property type="evidence" value="ECO:0007669"/>
    <property type="project" value="InterPro"/>
</dbReference>
<accession>A0A1H0CKL5</accession>
<dbReference type="Pfam" id="PF22039">
    <property type="entry name" value="HUTI_composite_bact"/>
    <property type="match status" value="1"/>
</dbReference>
<dbReference type="GO" id="GO:0046872">
    <property type="term" value="F:metal ion binding"/>
    <property type="evidence" value="ECO:0007669"/>
    <property type="project" value="UniProtKB-KW"/>
</dbReference>
<dbReference type="InterPro" id="IPR054418">
    <property type="entry name" value="MQNX/HUTI_composite_N"/>
</dbReference>
<dbReference type="GeneID" id="40833864"/>
<evidence type="ECO:0000313" key="7">
    <source>
        <dbReference type="Proteomes" id="UP000199063"/>
    </source>
</evidence>
<evidence type="ECO:0000256" key="3">
    <source>
        <dbReference type="ARBA" id="ARBA00022833"/>
    </source>
</evidence>
<dbReference type="STRING" id="1196353.SAMN05444921_13074"/>
<dbReference type="SUPFAM" id="SSF51338">
    <property type="entry name" value="Composite domain of metallo-dependent hydrolases"/>
    <property type="match status" value="1"/>
</dbReference>
<dbReference type="Proteomes" id="UP000199063">
    <property type="component" value="Unassembled WGS sequence"/>
</dbReference>
<keyword evidence="2" id="KW-0378">Hydrolase</keyword>
<evidence type="ECO:0000256" key="2">
    <source>
        <dbReference type="ARBA" id="ARBA00022801"/>
    </source>
</evidence>
<name>A0A1H0CKL5_9ACTN</name>
<evidence type="ECO:0000256" key="4">
    <source>
        <dbReference type="SAM" id="MobiDB-lite"/>
    </source>
</evidence>
<dbReference type="InterPro" id="IPR011059">
    <property type="entry name" value="Metal-dep_hydrolase_composite"/>
</dbReference>
<keyword evidence="3" id="KW-0862">Zinc</keyword>
<feature type="compositionally biased region" description="Basic and acidic residues" evidence="4">
    <location>
        <begin position="143"/>
        <end position="154"/>
    </location>
</feature>
<keyword evidence="7" id="KW-1185">Reference proteome</keyword>
<proteinExistence type="predicted"/>
<dbReference type="EMBL" id="FNHI01000030">
    <property type="protein sequence ID" value="SDN58437.1"/>
    <property type="molecule type" value="Genomic_DNA"/>
</dbReference>
<evidence type="ECO:0000259" key="5">
    <source>
        <dbReference type="Pfam" id="PF22039"/>
    </source>
</evidence>
<organism evidence="6 7">
    <name type="scientific">Streptomyces wuyuanensis</name>
    <dbReference type="NCBI Taxonomy" id="1196353"/>
    <lineage>
        <taxon>Bacteria</taxon>
        <taxon>Bacillati</taxon>
        <taxon>Actinomycetota</taxon>
        <taxon>Actinomycetes</taxon>
        <taxon>Kitasatosporales</taxon>
        <taxon>Streptomycetaceae</taxon>
        <taxon>Streptomyces</taxon>
    </lineage>
</organism>
<feature type="domain" description="Aminodeoxyfutalosine deaminase/Imidazolonepropionase-like composite" evidence="5">
    <location>
        <begin position="23"/>
        <end position="47"/>
    </location>
</feature>
<keyword evidence="1" id="KW-0479">Metal-binding</keyword>
<dbReference type="AlphaFoldDB" id="A0A1H0CKL5"/>
<evidence type="ECO:0000256" key="1">
    <source>
        <dbReference type="ARBA" id="ARBA00022723"/>
    </source>
</evidence>
<feature type="region of interest" description="Disordered" evidence="4">
    <location>
        <begin position="143"/>
        <end position="175"/>
    </location>
</feature>
<evidence type="ECO:0000313" key="6">
    <source>
        <dbReference type="EMBL" id="SDN58437.1"/>
    </source>
</evidence>
<sequence length="221" mass="23402">MLTIHAADLLFGARHRRPGDPTAVAVDGGLIAAVGALGQLVAAHPQARVRRWPGLLLPGLVNADAVELLEATYHPDPREADELGTQPLTGEALDALGLDEMRRSASARRGLQLMLAHGTTAVVGPFTLPEVRSAVARSGLRLRERAPGPQREESGAAPSLDPFVRRPLNAVPDGDLTPGAPADFAVFDVPTDVLPARALREHGARTCVATVLGGRLVYRRR</sequence>
<gene>
    <name evidence="6" type="ORF">SAMN05444921_13074</name>
</gene>
<dbReference type="OrthoDB" id="3400812at2"/>
<reference evidence="7" key="1">
    <citation type="submission" date="2016-10" db="EMBL/GenBank/DDBJ databases">
        <authorList>
            <person name="Varghese N."/>
            <person name="Submissions S."/>
        </authorList>
    </citation>
    <scope>NUCLEOTIDE SEQUENCE [LARGE SCALE GENOMIC DNA]</scope>
    <source>
        <strain evidence="7">CGMCC 4.7042</strain>
    </source>
</reference>